<dbReference type="Gene3D" id="3.80.10.10">
    <property type="entry name" value="Ribonuclease Inhibitor"/>
    <property type="match status" value="1"/>
</dbReference>
<dbReference type="Proteomes" id="UP000315295">
    <property type="component" value="Unassembled WGS sequence"/>
</dbReference>
<dbReference type="EMBL" id="VIEB01000471">
    <property type="protein sequence ID" value="TQD89713.1"/>
    <property type="molecule type" value="Genomic_DNA"/>
</dbReference>
<comment type="caution">
    <text evidence="1">The sequence shown here is derived from an EMBL/GenBank/DDBJ whole genome shotgun (WGS) entry which is preliminary data.</text>
</comment>
<protein>
    <submittedName>
        <fullName evidence="1">Uncharacterized protein</fullName>
    </submittedName>
</protein>
<proteinExistence type="predicted"/>
<dbReference type="InterPro" id="IPR032675">
    <property type="entry name" value="LRR_dom_sf"/>
</dbReference>
<dbReference type="Pfam" id="PF00560">
    <property type="entry name" value="LRR_1"/>
    <property type="match status" value="1"/>
</dbReference>
<organism evidence="1 2">
    <name type="scientific">Malus baccata</name>
    <name type="common">Siberian crab apple</name>
    <name type="synonym">Pyrus baccata</name>
    <dbReference type="NCBI Taxonomy" id="106549"/>
    <lineage>
        <taxon>Eukaryota</taxon>
        <taxon>Viridiplantae</taxon>
        <taxon>Streptophyta</taxon>
        <taxon>Embryophyta</taxon>
        <taxon>Tracheophyta</taxon>
        <taxon>Spermatophyta</taxon>
        <taxon>Magnoliopsida</taxon>
        <taxon>eudicotyledons</taxon>
        <taxon>Gunneridae</taxon>
        <taxon>Pentapetalae</taxon>
        <taxon>rosids</taxon>
        <taxon>fabids</taxon>
        <taxon>Rosales</taxon>
        <taxon>Rosaceae</taxon>
        <taxon>Amygdaloideae</taxon>
        <taxon>Maleae</taxon>
        <taxon>Malus</taxon>
    </lineage>
</organism>
<reference evidence="1 2" key="1">
    <citation type="journal article" date="2019" name="G3 (Bethesda)">
        <title>Sequencing of a Wild Apple (Malus baccata) Genome Unravels the Differences Between Cultivated and Wild Apple Species Regarding Disease Resistance and Cold Tolerance.</title>
        <authorList>
            <person name="Chen X."/>
        </authorList>
    </citation>
    <scope>NUCLEOTIDE SEQUENCE [LARGE SCALE GENOMIC DNA]</scope>
    <source>
        <strain evidence="2">cv. Shandingzi</strain>
        <tissue evidence="1">Leaves</tissue>
    </source>
</reference>
<dbReference type="STRING" id="106549.A0A540LT65"/>
<name>A0A540LT65_MALBA</name>
<evidence type="ECO:0000313" key="1">
    <source>
        <dbReference type="EMBL" id="TQD89713.1"/>
    </source>
</evidence>
<dbReference type="InterPro" id="IPR001611">
    <property type="entry name" value="Leu-rich_rpt"/>
</dbReference>
<gene>
    <name evidence="1" type="ORF">C1H46_024707</name>
</gene>
<dbReference type="SUPFAM" id="SSF52058">
    <property type="entry name" value="L domain-like"/>
    <property type="match status" value="1"/>
</dbReference>
<dbReference type="PANTHER" id="PTHR47186">
    <property type="entry name" value="LEUCINE-RICH REPEAT-CONTAINING PROTEIN 57"/>
    <property type="match status" value="1"/>
</dbReference>
<dbReference type="PANTHER" id="PTHR47186:SF3">
    <property type="entry name" value="OS09G0267800 PROTEIN"/>
    <property type="match status" value="1"/>
</dbReference>
<sequence>MRRKKTSPLSLLLPTTDSSLLSLTVLNISDCNLEEVTILESLGSLSSIVSLNLSKNSFVSLPKSITELSKLQILNLGGCKSLKKLPDLSAELNFSIEEKGSYSQERLSSCFSFINCFEVIDDQGCNNVAFAALRRFLEGIPYVGKGINLKLYILAVKFLSGLVIEVRGLW</sequence>
<dbReference type="AlphaFoldDB" id="A0A540LT65"/>
<evidence type="ECO:0000313" key="2">
    <source>
        <dbReference type="Proteomes" id="UP000315295"/>
    </source>
</evidence>
<accession>A0A540LT65</accession>
<keyword evidence="2" id="KW-1185">Reference proteome</keyword>